<dbReference type="GO" id="GO:0000395">
    <property type="term" value="P:mRNA 5'-splice site recognition"/>
    <property type="evidence" value="ECO:0007669"/>
    <property type="project" value="InterPro"/>
</dbReference>
<keyword evidence="3" id="KW-0863">Zinc-finger</keyword>
<comment type="caution">
    <text evidence="11">The sequence shown here is derived from an EMBL/GenBank/DDBJ whole genome shotgun (WGS) entry which is preliminary data.</text>
</comment>
<feature type="domain" description="Matrin-type" evidence="10">
    <location>
        <begin position="4"/>
        <end position="36"/>
    </location>
</feature>
<name>A0AAD5X285_9FUNG</name>
<keyword evidence="7" id="KW-0687">Ribonucleoprotein</keyword>
<dbReference type="InterPro" id="IPR000690">
    <property type="entry name" value="Matrin/U1-C_Znf_C2H2"/>
</dbReference>
<dbReference type="InterPro" id="IPR017340">
    <property type="entry name" value="U1_snRNP-C"/>
</dbReference>
<gene>
    <name evidence="11" type="ORF">HK097_000963</name>
</gene>
<dbReference type="InterPro" id="IPR003604">
    <property type="entry name" value="Matrin/U1-like-C_Znf_C2H2"/>
</dbReference>
<evidence type="ECO:0000256" key="1">
    <source>
        <dbReference type="ARBA" id="ARBA00004123"/>
    </source>
</evidence>
<dbReference type="PROSITE" id="PS50171">
    <property type="entry name" value="ZF_MATRIN"/>
    <property type="match status" value="1"/>
</dbReference>
<keyword evidence="12" id="KW-1185">Reference proteome</keyword>
<evidence type="ECO:0000259" key="10">
    <source>
        <dbReference type="PROSITE" id="PS50171"/>
    </source>
</evidence>
<evidence type="ECO:0000256" key="4">
    <source>
        <dbReference type="ARBA" id="ARBA00022833"/>
    </source>
</evidence>
<dbReference type="GO" id="GO:0030627">
    <property type="term" value="F:pre-mRNA 5'-splice site binding"/>
    <property type="evidence" value="ECO:0007669"/>
    <property type="project" value="InterPro"/>
</dbReference>
<keyword evidence="2" id="KW-0479">Metal-binding</keyword>
<evidence type="ECO:0000313" key="11">
    <source>
        <dbReference type="EMBL" id="KAJ3046181.1"/>
    </source>
</evidence>
<dbReference type="PANTHER" id="PTHR31148">
    <property type="entry name" value="U1 SMALL NUCLEAR RIBONUCLEOPROTEIN C"/>
    <property type="match status" value="1"/>
</dbReference>
<keyword evidence="6" id="KW-0539">Nucleus</keyword>
<reference evidence="11" key="1">
    <citation type="submission" date="2020-05" db="EMBL/GenBank/DDBJ databases">
        <title>Phylogenomic resolution of chytrid fungi.</title>
        <authorList>
            <person name="Stajich J.E."/>
            <person name="Amses K."/>
            <person name="Simmons R."/>
            <person name="Seto K."/>
            <person name="Myers J."/>
            <person name="Bonds A."/>
            <person name="Quandt C.A."/>
            <person name="Barry K."/>
            <person name="Liu P."/>
            <person name="Grigoriev I."/>
            <person name="Longcore J.E."/>
            <person name="James T.Y."/>
        </authorList>
    </citation>
    <scope>NUCLEOTIDE SEQUENCE</scope>
    <source>
        <strain evidence="11">JEL0318</strain>
    </source>
</reference>
<dbReference type="SMART" id="SM00451">
    <property type="entry name" value="ZnF_U1"/>
    <property type="match status" value="1"/>
</dbReference>
<keyword evidence="4" id="KW-0862">Zinc</keyword>
<keyword evidence="5" id="KW-0694">RNA-binding</keyword>
<comment type="subcellular location">
    <subcellularLocation>
        <location evidence="1">Nucleus</location>
    </subcellularLocation>
</comment>
<evidence type="ECO:0000256" key="6">
    <source>
        <dbReference type="ARBA" id="ARBA00023242"/>
    </source>
</evidence>
<proteinExistence type="predicted"/>
<dbReference type="AlphaFoldDB" id="A0AAD5X285"/>
<evidence type="ECO:0000256" key="3">
    <source>
        <dbReference type="ARBA" id="ARBA00022771"/>
    </source>
</evidence>
<evidence type="ECO:0000256" key="9">
    <source>
        <dbReference type="SAM" id="MobiDB-lite"/>
    </source>
</evidence>
<feature type="region of interest" description="Disordered" evidence="9">
    <location>
        <begin position="68"/>
        <end position="99"/>
    </location>
</feature>
<dbReference type="GO" id="GO:0005685">
    <property type="term" value="C:U1 snRNP"/>
    <property type="evidence" value="ECO:0007669"/>
    <property type="project" value="InterPro"/>
</dbReference>
<comment type="subunit">
    <text evidence="8">Component of the U1 snRNP. The U1 snRNP is composed of the U1 snRNA and the 7 core Sm proteins SNRPB, SNRPD1, SNRPD2, SNRPD3, SNRPE, SNRPF and SNRPG that assemble in a heptameric protein ring on the Sm site of the small nuclear RNA to form the core snRNP, and at least 3 U1 snRNP-specific proteins SNRNP70/U1-70K, SNRPA/U1-A and SNRPC/U1-C. SNRPC/U1-C interacts with U1 snRNA and the 5' splice-site region of the pre-mRNA. Interacts (via N-terminus) with TIA1 (via C-terminus); thereby promoting spliceosomal U1 snRNP recruitment to 5' splice sites.</text>
</comment>
<evidence type="ECO:0000313" key="12">
    <source>
        <dbReference type="Proteomes" id="UP001212841"/>
    </source>
</evidence>
<dbReference type="GO" id="GO:0008270">
    <property type="term" value="F:zinc ion binding"/>
    <property type="evidence" value="ECO:0007669"/>
    <property type="project" value="UniProtKB-KW"/>
</dbReference>
<dbReference type="FunFam" id="3.30.160.60:FF:000059">
    <property type="entry name" value="U1 small nuclear ribonucleoprotein C"/>
    <property type="match status" value="1"/>
</dbReference>
<evidence type="ECO:0000256" key="2">
    <source>
        <dbReference type="ARBA" id="ARBA00022723"/>
    </source>
</evidence>
<protein>
    <recommendedName>
        <fullName evidence="10">Matrin-type domain-containing protein</fullName>
    </recommendedName>
</protein>
<dbReference type="EMBL" id="JADGJD010001189">
    <property type="protein sequence ID" value="KAJ3046181.1"/>
    <property type="molecule type" value="Genomic_DNA"/>
</dbReference>
<dbReference type="PANTHER" id="PTHR31148:SF1">
    <property type="entry name" value="U1 SMALL NUCLEAR RIBONUCLEOPROTEIN C"/>
    <property type="match status" value="1"/>
</dbReference>
<dbReference type="Pfam" id="PF06220">
    <property type="entry name" value="zf-U1"/>
    <property type="match status" value="1"/>
</dbReference>
<feature type="non-terminal residue" evidence="11">
    <location>
        <position position="1"/>
    </location>
</feature>
<evidence type="ECO:0000256" key="7">
    <source>
        <dbReference type="ARBA" id="ARBA00023274"/>
    </source>
</evidence>
<sequence length="99" mass="11057">MPKYYCDYCDIFLTHDSPSVRKAHNSGWKHRMHVQNYYSALEPAKVQDIVDQITEAWAPYGGPPDYTMIAGPPQGAAPTQTPNQQWRPGMPSGPGMLPP</sequence>
<dbReference type="InterPro" id="IPR013085">
    <property type="entry name" value="U1-CZ_Znf_C2H2"/>
</dbReference>
<evidence type="ECO:0000256" key="5">
    <source>
        <dbReference type="ARBA" id="ARBA00022884"/>
    </source>
</evidence>
<dbReference type="InterPro" id="IPR036236">
    <property type="entry name" value="Znf_C2H2_sf"/>
</dbReference>
<evidence type="ECO:0000256" key="8">
    <source>
        <dbReference type="ARBA" id="ARBA00046357"/>
    </source>
</evidence>
<dbReference type="SUPFAM" id="SSF57667">
    <property type="entry name" value="beta-beta-alpha zinc fingers"/>
    <property type="match status" value="1"/>
</dbReference>
<organism evidence="11 12">
    <name type="scientific">Rhizophlyctis rosea</name>
    <dbReference type="NCBI Taxonomy" id="64517"/>
    <lineage>
        <taxon>Eukaryota</taxon>
        <taxon>Fungi</taxon>
        <taxon>Fungi incertae sedis</taxon>
        <taxon>Chytridiomycota</taxon>
        <taxon>Chytridiomycota incertae sedis</taxon>
        <taxon>Chytridiomycetes</taxon>
        <taxon>Rhizophlyctidales</taxon>
        <taxon>Rhizophlyctidaceae</taxon>
        <taxon>Rhizophlyctis</taxon>
    </lineage>
</organism>
<accession>A0AAD5X285</accession>
<feature type="compositionally biased region" description="Polar residues" evidence="9">
    <location>
        <begin position="77"/>
        <end position="86"/>
    </location>
</feature>
<dbReference type="Gene3D" id="3.30.160.60">
    <property type="entry name" value="Classic Zinc Finger"/>
    <property type="match status" value="1"/>
</dbReference>
<feature type="compositionally biased region" description="Low complexity" evidence="9">
    <location>
        <begin position="88"/>
        <end position="99"/>
    </location>
</feature>
<dbReference type="Proteomes" id="UP001212841">
    <property type="component" value="Unassembled WGS sequence"/>
</dbReference>
<dbReference type="PIRSF" id="PIRSF037969">
    <property type="entry name" value="U1_snRNP-C"/>
    <property type="match status" value="1"/>
</dbReference>